<keyword evidence="3" id="KW-1185">Reference proteome</keyword>
<dbReference type="EMBL" id="CP014646">
    <property type="protein sequence ID" value="AMO36207.1"/>
    <property type="molecule type" value="Genomic_DNA"/>
</dbReference>
<dbReference type="InterPro" id="IPR036388">
    <property type="entry name" value="WH-like_DNA-bd_sf"/>
</dbReference>
<dbReference type="GO" id="GO:0005829">
    <property type="term" value="C:cytosol"/>
    <property type="evidence" value="ECO:0007669"/>
    <property type="project" value="TreeGrafter"/>
</dbReference>
<dbReference type="STRING" id="1134435.AC731_004210"/>
<reference evidence="3" key="1">
    <citation type="submission" date="2016-03" db="EMBL/GenBank/DDBJ databases">
        <authorList>
            <person name="Ma C."/>
            <person name="Zhou S."/>
            <person name="Yang G."/>
        </authorList>
    </citation>
    <scope>NUCLEOTIDE SEQUENCE [LARGE SCALE GENOMIC DNA]</scope>
    <source>
        <strain evidence="3">SgZ-1</strain>
    </source>
</reference>
<evidence type="ECO:0000313" key="3">
    <source>
        <dbReference type="Proteomes" id="UP000036902"/>
    </source>
</evidence>
<sequence length="161" mass="17317">MNITQHTDYALRVLMYLGACPMRRVTIKEVAERFDISRSHLMKIVTELVAKGFVDGARGKGGGLKLARPATEIGLGDVVRRIEPSLELVECFGTKSHCLLDPACRLKGVLGDALRAFLAALDGTTLADLVGSDARVHEVLRLAPPGSDALSIAMIDHAGRK</sequence>
<dbReference type="NCBIfam" id="TIGR00738">
    <property type="entry name" value="rrf2_super"/>
    <property type="match status" value="1"/>
</dbReference>
<evidence type="ECO:0000256" key="1">
    <source>
        <dbReference type="ARBA" id="ARBA00023125"/>
    </source>
</evidence>
<dbReference type="PANTHER" id="PTHR33221">
    <property type="entry name" value="WINGED HELIX-TURN-HELIX TRANSCRIPTIONAL REGULATOR, RRF2 FAMILY"/>
    <property type="match status" value="1"/>
</dbReference>
<dbReference type="PROSITE" id="PS51197">
    <property type="entry name" value="HTH_RRF2_2"/>
    <property type="match status" value="1"/>
</dbReference>
<dbReference type="Pfam" id="PF02082">
    <property type="entry name" value="Rrf2"/>
    <property type="match status" value="1"/>
</dbReference>
<dbReference type="PANTHER" id="PTHR33221:SF4">
    <property type="entry name" value="HTH-TYPE TRANSCRIPTIONAL REPRESSOR NSRR"/>
    <property type="match status" value="1"/>
</dbReference>
<accession>A0A140IEN2</accession>
<protein>
    <submittedName>
        <fullName evidence="2">BadM/Rrf2 family transcriptional regulator</fullName>
    </submittedName>
</protein>
<dbReference type="Gene3D" id="1.10.10.10">
    <property type="entry name" value="Winged helix-like DNA-binding domain superfamily/Winged helix DNA-binding domain"/>
    <property type="match status" value="1"/>
</dbReference>
<dbReference type="GO" id="GO:0003677">
    <property type="term" value="F:DNA binding"/>
    <property type="evidence" value="ECO:0007669"/>
    <property type="project" value="UniProtKB-KW"/>
</dbReference>
<dbReference type="InterPro" id="IPR000944">
    <property type="entry name" value="Tscrpt_reg_Rrf2"/>
</dbReference>
<evidence type="ECO:0000313" key="2">
    <source>
        <dbReference type="EMBL" id="AMO36207.1"/>
    </source>
</evidence>
<dbReference type="Proteomes" id="UP000036902">
    <property type="component" value="Chromosome"/>
</dbReference>
<keyword evidence="1" id="KW-0238">DNA-binding</keyword>
<dbReference type="GO" id="GO:0003700">
    <property type="term" value="F:DNA-binding transcription factor activity"/>
    <property type="evidence" value="ECO:0007669"/>
    <property type="project" value="TreeGrafter"/>
</dbReference>
<dbReference type="InterPro" id="IPR036390">
    <property type="entry name" value="WH_DNA-bd_sf"/>
</dbReference>
<dbReference type="KEGG" id="thu:AC731_004210"/>
<organism evidence="2 3">
    <name type="scientific">Thauera humireducens</name>
    <dbReference type="NCBI Taxonomy" id="1134435"/>
    <lineage>
        <taxon>Bacteria</taxon>
        <taxon>Pseudomonadati</taxon>
        <taxon>Pseudomonadota</taxon>
        <taxon>Betaproteobacteria</taxon>
        <taxon>Rhodocyclales</taxon>
        <taxon>Zoogloeaceae</taxon>
        <taxon>Thauera</taxon>
    </lineage>
</organism>
<dbReference type="RefSeq" id="WP_048709440.1">
    <property type="nucleotide sequence ID" value="NZ_CP014646.1"/>
</dbReference>
<name>A0A140IEN2_9RHOO</name>
<dbReference type="AlphaFoldDB" id="A0A140IEN2"/>
<proteinExistence type="predicted"/>
<gene>
    <name evidence="2" type="ORF">AC731_004210</name>
</gene>
<dbReference type="SUPFAM" id="SSF46785">
    <property type="entry name" value="Winged helix' DNA-binding domain"/>
    <property type="match status" value="1"/>
</dbReference>